<reference evidence="2" key="1">
    <citation type="submission" date="2014-11" db="EMBL/GenBank/DDBJ databases">
        <authorList>
            <person name="Amaro Gonzalez C."/>
        </authorList>
    </citation>
    <scope>NUCLEOTIDE SEQUENCE</scope>
</reference>
<dbReference type="EMBL" id="GBXM01081733">
    <property type="protein sequence ID" value="JAH26844.1"/>
    <property type="molecule type" value="Transcribed_RNA"/>
</dbReference>
<evidence type="ECO:0000256" key="1">
    <source>
        <dbReference type="SAM" id="MobiDB-lite"/>
    </source>
</evidence>
<name>A0A0E9RCN9_ANGAN</name>
<feature type="region of interest" description="Disordered" evidence="1">
    <location>
        <begin position="17"/>
        <end position="44"/>
    </location>
</feature>
<dbReference type="AlphaFoldDB" id="A0A0E9RCN9"/>
<sequence>MYQDYFSFHSSEKIKMSKMKSPPVASENSLPCKNPRPEHEKKKKVHHIFNSVQCPC</sequence>
<proteinExistence type="predicted"/>
<reference evidence="2" key="2">
    <citation type="journal article" date="2015" name="Fish Shellfish Immunol.">
        <title>Early steps in the European eel (Anguilla anguilla)-Vibrio vulnificus interaction in the gills: Role of the RtxA13 toxin.</title>
        <authorList>
            <person name="Callol A."/>
            <person name="Pajuelo D."/>
            <person name="Ebbesson L."/>
            <person name="Teles M."/>
            <person name="MacKenzie S."/>
            <person name="Amaro C."/>
        </authorList>
    </citation>
    <scope>NUCLEOTIDE SEQUENCE</scope>
</reference>
<protein>
    <submittedName>
        <fullName evidence="2">Uncharacterized protein</fullName>
    </submittedName>
</protein>
<accession>A0A0E9RCN9</accession>
<organism evidence="2">
    <name type="scientific">Anguilla anguilla</name>
    <name type="common">European freshwater eel</name>
    <name type="synonym">Muraena anguilla</name>
    <dbReference type="NCBI Taxonomy" id="7936"/>
    <lineage>
        <taxon>Eukaryota</taxon>
        <taxon>Metazoa</taxon>
        <taxon>Chordata</taxon>
        <taxon>Craniata</taxon>
        <taxon>Vertebrata</taxon>
        <taxon>Euteleostomi</taxon>
        <taxon>Actinopterygii</taxon>
        <taxon>Neopterygii</taxon>
        <taxon>Teleostei</taxon>
        <taxon>Anguilliformes</taxon>
        <taxon>Anguillidae</taxon>
        <taxon>Anguilla</taxon>
    </lineage>
</organism>
<evidence type="ECO:0000313" key="2">
    <source>
        <dbReference type="EMBL" id="JAH26844.1"/>
    </source>
</evidence>